<name>A0A2P8GFY7_9BACT</name>
<dbReference type="EMBL" id="PYAS01000002">
    <property type="protein sequence ID" value="PSL32825.1"/>
    <property type="molecule type" value="Genomic_DNA"/>
</dbReference>
<sequence>MGTSVISRKDFDALKKENELLKKQLEALHDKEFRDKLEWAYHLFQESSNASKLELKRGSGKSIISRVPDNFTDELTDFNALE</sequence>
<evidence type="ECO:0000313" key="2">
    <source>
        <dbReference type="Proteomes" id="UP000241964"/>
    </source>
</evidence>
<dbReference type="OrthoDB" id="9859099at2"/>
<gene>
    <name evidence="1" type="ORF">CLV60_102544</name>
</gene>
<proteinExistence type="predicted"/>
<accession>A0A2P8GFY7</accession>
<comment type="caution">
    <text evidence="1">The sequence shown here is derived from an EMBL/GenBank/DDBJ whole genome shotgun (WGS) entry which is preliminary data.</text>
</comment>
<reference evidence="1 2" key="1">
    <citation type="submission" date="2018-03" db="EMBL/GenBank/DDBJ databases">
        <title>Genomic Encyclopedia of Archaeal and Bacterial Type Strains, Phase II (KMG-II): from individual species to whole genera.</title>
        <authorList>
            <person name="Goeker M."/>
        </authorList>
    </citation>
    <scope>NUCLEOTIDE SEQUENCE [LARGE SCALE GENOMIC DNA]</scope>
    <source>
        <strain evidence="1 2">DSM 29057</strain>
    </source>
</reference>
<evidence type="ECO:0000313" key="1">
    <source>
        <dbReference type="EMBL" id="PSL32825.1"/>
    </source>
</evidence>
<organism evidence="1 2">
    <name type="scientific">Dyadobacter jiangsuensis</name>
    <dbReference type="NCBI Taxonomy" id="1591085"/>
    <lineage>
        <taxon>Bacteria</taxon>
        <taxon>Pseudomonadati</taxon>
        <taxon>Bacteroidota</taxon>
        <taxon>Cytophagia</taxon>
        <taxon>Cytophagales</taxon>
        <taxon>Spirosomataceae</taxon>
        <taxon>Dyadobacter</taxon>
    </lineage>
</organism>
<protein>
    <submittedName>
        <fullName evidence="1">Uncharacterized protein</fullName>
    </submittedName>
</protein>
<dbReference type="AlphaFoldDB" id="A0A2P8GFY7"/>
<dbReference type="Proteomes" id="UP000241964">
    <property type="component" value="Unassembled WGS sequence"/>
</dbReference>
<dbReference type="RefSeq" id="WP_106594409.1">
    <property type="nucleotide sequence ID" value="NZ_PYAS01000002.1"/>
</dbReference>
<keyword evidence="2" id="KW-1185">Reference proteome</keyword>